<evidence type="ECO:0000256" key="13">
    <source>
        <dbReference type="HAMAP-Rule" id="MF_00034"/>
    </source>
</evidence>
<evidence type="ECO:0000256" key="6">
    <source>
        <dbReference type="ARBA" id="ARBA00022763"/>
    </source>
</evidence>
<feature type="binding site" evidence="13">
    <location>
        <position position="140"/>
    </location>
    <ligand>
        <name>Mg(2+)</name>
        <dbReference type="ChEBI" id="CHEBI:18420"/>
        <label>1</label>
    </ligand>
</feature>
<dbReference type="SUPFAM" id="SSF53098">
    <property type="entry name" value="Ribonuclease H-like"/>
    <property type="match status" value="1"/>
</dbReference>
<evidence type="ECO:0000256" key="12">
    <source>
        <dbReference type="ARBA" id="ARBA00029354"/>
    </source>
</evidence>
<dbReference type="GO" id="GO:0006310">
    <property type="term" value="P:DNA recombination"/>
    <property type="evidence" value="ECO:0007669"/>
    <property type="project" value="UniProtKB-UniRule"/>
</dbReference>
<keyword evidence="7 13" id="KW-0378">Hydrolase</keyword>
<keyword evidence="10 13" id="KW-0233">DNA recombination</keyword>
<evidence type="ECO:0000256" key="4">
    <source>
        <dbReference type="ARBA" id="ARBA00022723"/>
    </source>
</evidence>
<dbReference type="InterPro" id="IPR036397">
    <property type="entry name" value="RNaseH_sf"/>
</dbReference>
<feature type="active site" evidence="13">
    <location>
        <position position="140"/>
    </location>
</feature>
<dbReference type="PANTHER" id="PTHR30194:SF3">
    <property type="entry name" value="CROSSOVER JUNCTION ENDODEOXYRIBONUCLEASE RUVC"/>
    <property type="match status" value="1"/>
</dbReference>
<evidence type="ECO:0000256" key="2">
    <source>
        <dbReference type="ARBA" id="ARBA00022490"/>
    </source>
</evidence>
<dbReference type="InterPro" id="IPR020563">
    <property type="entry name" value="X-over_junc_endoDNase_Mg_BS"/>
</dbReference>
<protein>
    <recommendedName>
        <fullName evidence="13 14">Crossover junction endodeoxyribonuclease RuvC</fullName>
        <ecNumber evidence="13 14">3.1.21.10</ecNumber>
    </recommendedName>
    <alternativeName>
        <fullName evidence="13">Holliday junction nuclease RuvC</fullName>
    </alternativeName>
    <alternativeName>
        <fullName evidence="13">Holliday junction resolvase RuvC</fullName>
    </alternativeName>
</protein>
<dbReference type="PATRIC" id="fig|186479.3.peg.80"/>
<dbReference type="GO" id="GO:0003677">
    <property type="term" value="F:DNA binding"/>
    <property type="evidence" value="ECO:0007669"/>
    <property type="project" value="UniProtKB-KW"/>
</dbReference>
<proteinExistence type="inferred from homology"/>
<dbReference type="EC" id="3.1.21.10" evidence="13 14"/>
<dbReference type="NCBIfam" id="NF000711">
    <property type="entry name" value="PRK00039.2-1"/>
    <property type="match status" value="1"/>
</dbReference>
<comment type="function">
    <text evidence="13">The RuvA-RuvB-RuvC complex processes Holliday junction (HJ) DNA during genetic recombination and DNA repair. Endonuclease that resolves HJ intermediates. Cleaves cruciform DNA by making single-stranded nicks across the HJ at symmetrical positions within the homologous arms, yielding a 5'-phosphate and a 3'-hydroxyl group; requires a central core of homology in the junction. The consensus cleavage sequence is 5'-(A/T)TT(C/G)-3'. Cleavage occurs on the 3'-side of the TT dinucleotide at the point of strand exchange. HJ branch migration catalyzed by RuvA-RuvB allows RuvC to scan DNA until it finds its consensus sequence, where it cleaves and resolves the cruciform DNA.</text>
</comment>
<dbReference type="HAMAP" id="MF_00034">
    <property type="entry name" value="RuvC"/>
    <property type="match status" value="1"/>
</dbReference>
<keyword evidence="8 13" id="KW-0460">Magnesium</keyword>
<keyword evidence="4 13" id="KW-0479">Metal-binding</keyword>
<feature type="active site" evidence="13">
    <location>
        <position position="67"/>
    </location>
</feature>
<keyword evidence="16" id="KW-1185">Reference proteome</keyword>
<comment type="catalytic activity">
    <reaction evidence="12 13">
        <text>Endonucleolytic cleavage at a junction such as a reciprocal single-stranded crossover between two homologous DNA duplexes (Holliday junction).</text>
        <dbReference type="EC" id="3.1.21.10"/>
    </reaction>
</comment>
<organism evidence="15 16">
    <name type="scientific">Kouleothrix aurantiaca</name>
    <dbReference type="NCBI Taxonomy" id="186479"/>
    <lineage>
        <taxon>Bacteria</taxon>
        <taxon>Bacillati</taxon>
        <taxon>Chloroflexota</taxon>
        <taxon>Chloroflexia</taxon>
        <taxon>Chloroflexales</taxon>
        <taxon>Roseiflexineae</taxon>
        <taxon>Roseiflexaceae</taxon>
        <taxon>Kouleothrix</taxon>
    </lineage>
</organism>
<gene>
    <name evidence="13" type="primary">ruvC</name>
    <name evidence="15" type="ORF">SE17_22380</name>
</gene>
<keyword evidence="9 13" id="KW-0238">DNA-binding</keyword>
<feature type="active site" evidence="13">
    <location>
        <position position="7"/>
    </location>
</feature>
<accession>A0A0P9DME0</accession>
<dbReference type="GO" id="GO:0008821">
    <property type="term" value="F:crossover junction DNA endonuclease activity"/>
    <property type="evidence" value="ECO:0007669"/>
    <property type="project" value="UniProtKB-UniRule"/>
</dbReference>
<evidence type="ECO:0000256" key="11">
    <source>
        <dbReference type="ARBA" id="ARBA00023204"/>
    </source>
</evidence>
<dbReference type="CDD" id="cd16962">
    <property type="entry name" value="RuvC"/>
    <property type="match status" value="1"/>
</dbReference>
<dbReference type="GO" id="GO:0000287">
    <property type="term" value="F:magnesium ion binding"/>
    <property type="evidence" value="ECO:0007669"/>
    <property type="project" value="UniProtKB-UniRule"/>
</dbReference>
<evidence type="ECO:0000256" key="5">
    <source>
        <dbReference type="ARBA" id="ARBA00022759"/>
    </source>
</evidence>
<evidence type="ECO:0000313" key="15">
    <source>
        <dbReference type="EMBL" id="KPV51239.1"/>
    </source>
</evidence>
<dbReference type="PROSITE" id="PS01321">
    <property type="entry name" value="RUVC"/>
    <property type="match status" value="1"/>
</dbReference>
<evidence type="ECO:0000256" key="14">
    <source>
        <dbReference type="NCBIfam" id="TIGR00228"/>
    </source>
</evidence>
<dbReference type="NCBIfam" id="TIGR00228">
    <property type="entry name" value="ruvC"/>
    <property type="match status" value="1"/>
</dbReference>
<sequence length="166" mass="17633">MRILGIDPGTAIMGWGVIDEQGRTPALIECGALTTAAGMPQQDRLLLLYDGLQAILQKHVPQAAAIEELFFGKNVNTAIHVGQARGVALLALAQAGVPIYEYKPVVVKQAVAGYGGADKKQMQDMVRMTLKLPTIIKPDDAADAVAIAICHAYTAPMLQRIAASSR</sequence>
<dbReference type="EMBL" id="LJCR01001006">
    <property type="protein sequence ID" value="KPV51239.1"/>
    <property type="molecule type" value="Genomic_DNA"/>
</dbReference>
<dbReference type="FunFam" id="3.30.420.10:FF:000002">
    <property type="entry name" value="Crossover junction endodeoxyribonuclease RuvC"/>
    <property type="match status" value="1"/>
</dbReference>
<dbReference type="AlphaFoldDB" id="A0A0P9DME0"/>
<comment type="caution">
    <text evidence="15">The sequence shown here is derived from an EMBL/GenBank/DDBJ whole genome shotgun (WGS) entry which is preliminary data.</text>
</comment>
<evidence type="ECO:0000256" key="9">
    <source>
        <dbReference type="ARBA" id="ARBA00023125"/>
    </source>
</evidence>
<keyword evidence="3 13" id="KW-0540">Nuclease</keyword>
<evidence type="ECO:0000256" key="10">
    <source>
        <dbReference type="ARBA" id="ARBA00023172"/>
    </source>
</evidence>
<comment type="similarity">
    <text evidence="1 13">Belongs to the RuvC family.</text>
</comment>
<comment type="subunit">
    <text evidence="13">Homodimer which binds Holliday junction (HJ) DNA. The HJ becomes 2-fold symmetrical on binding to RuvC with unstacked arms; it has a different conformation from HJ DNA in complex with RuvA. In the full resolvosome a probable DNA-RuvA(4)-RuvB(12)-RuvC(2) complex forms which resolves the HJ.</text>
</comment>
<dbReference type="GO" id="GO:0005737">
    <property type="term" value="C:cytoplasm"/>
    <property type="evidence" value="ECO:0007669"/>
    <property type="project" value="UniProtKB-SubCell"/>
</dbReference>
<dbReference type="PRINTS" id="PR00696">
    <property type="entry name" value="RSOLVASERUVC"/>
</dbReference>
<dbReference type="InterPro" id="IPR012337">
    <property type="entry name" value="RNaseH-like_sf"/>
</dbReference>
<comment type="cofactor">
    <cofactor evidence="13">
        <name>Mg(2+)</name>
        <dbReference type="ChEBI" id="CHEBI:18420"/>
    </cofactor>
    <text evidence="13">Binds 2 Mg(2+) ion per subunit.</text>
</comment>
<dbReference type="Proteomes" id="UP000050509">
    <property type="component" value="Unassembled WGS sequence"/>
</dbReference>
<feature type="binding site" evidence="13">
    <location>
        <position position="67"/>
    </location>
    <ligand>
        <name>Mg(2+)</name>
        <dbReference type="ChEBI" id="CHEBI:18420"/>
        <label>2</label>
    </ligand>
</feature>
<dbReference type="PANTHER" id="PTHR30194">
    <property type="entry name" value="CROSSOVER JUNCTION ENDODEOXYRIBONUCLEASE RUVC"/>
    <property type="match status" value="1"/>
</dbReference>
<keyword evidence="6 13" id="KW-0227">DNA damage</keyword>
<reference evidence="15 16" key="1">
    <citation type="submission" date="2015-09" db="EMBL/GenBank/DDBJ databases">
        <title>Draft genome sequence of Kouleothrix aurantiaca JCM 19913.</title>
        <authorList>
            <person name="Hemp J."/>
        </authorList>
    </citation>
    <scope>NUCLEOTIDE SEQUENCE [LARGE SCALE GENOMIC DNA]</scope>
    <source>
        <strain evidence="15 16">COM-B</strain>
    </source>
</reference>
<evidence type="ECO:0000256" key="7">
    <source>
        <dbReference type="ARBA" id="ARBA00022801"/>
    </source>
</evidence>
<keyword evidence="2 13" id="KW-0963">Cytoplasm</keyword>
<name>A0A0P9DME0_9CHLR</name>
<dbReference type="Pfam" id="PF02075">
    <property type="entry name" value="RuvC"/>
    <property type="match status" value="1"/>
</dbReference>
<keyword evidence="5 13" id="KW-0255">Endonuclease</keyword>
<comment type="subcellular location">
    <subcellularLocation>
        <location evidence="13">Cytoplasm</location>
    </subcellularLocation>
</comment>
<keyword evidence="11 13" id="KW-0234">DNA repair</keyword>
<dbReference type="GO" id="GO:0048476">
    <property type="term" value="C:Holliday junction resolvase complex"/>
    <property type="evidence" value="ECO:0007669"/>
    <property type="project" value="UniProtKB-UniRule"/>
</dbReference>
<dbReference type="GO" id="GO:0006281">
    <property type="term" value="P:DNA repair"/>
    <property type="evidence" value="ECO:0007669"/>
    <property type="project" value="UniProtKB-UniRule"/>
</dbReference>
<dbReference type="Gene3D" id="3.30.420.10">
    <property type="entry name" value="Ribonuclease H-like superfamily/Ribonuclease H"/>
    <property type="match status" value="1"/>
</dbReference>
<evidence type="ECO:0000256" key="1">
    <source>
        <dbReference type="ARBA" id="ARBA00009518"/>
    </source>
</evidence>
<evidence type="ECO:0000256" key="3">
    <source>
        <dbReference type="ARBA" id="ARBA00022722"/>
    </source>
</evidence>
<evidence type="ECO:0000256" key="8">
    <source>
        <dbReference type="ARBA" id="ARBA00022842"/>
    </source>
</evidence>
<evidence type="ECO:0000313" key="16">
    <source>
        <dbReference type="Proteomes" id="UP000050509"/>
    </source>
</evidence>
<dbReference type="InterPro" id="IPR002176">
    <property type="entry name" value="X-over_junc_endoDNase_RuvC"/>
</dbReference>
<feature type="binding site" evidence="13">
    <location>
        <position position="7"/>
    </location>
    <ligand>
        <name>Mg(2+)</name>
        <dbReference type="ChEBI" id="CHEBI:18420"/>
        <label>1</label>
    </ligand>
</feature>